<keyword evidence="3" id="KW-0812">Transmembrane</keyword>
<organism evidence="5 6">
    <name type="scientific">Crocosphaera watsonii WH 8502</name>
    <dbReference type="NCBI Taxonomy" id="423474"/>
    <lineage>
        <taxon>Bacteria</taxon>
        <taxon>Bacillati</taxon>
        <taxon>Cyanobacteriota</taxon>
        <taxon>Cyanophyceae</taxon>
        <taxon>Oscillatoriophycideae</taxon>
        <taxon>Chroococcales</taxon>
        <taxon>Aphanothecaceae</taxon>
        <taxon>Crocosphaera</taxon>
    </lineage>
</organism>
<dbReference type="InterPro" id="IPR008271">
    <property type="entry name" value="Ser/Thr_kinase_AS"/>
</dbReference>
<dbReference type="Gene3D" id="1.10.510.10">
    <property type="entry name" value="Transferase(Phosphotransferase) domain 1"/>
    <property type="match status" value="1"/>
</dbReference>
<keyword evidence="5" id="KW-0418">Kinase</keyword>
<dbReference type="Pfam" id="PF00069">
    <property type="entry name" value="Pkinase"/>
    <property type="match status" value="1"/>
</dbReference>
<dbReference type="SMART" id="SM00220">
    <property type="entry name" value="S_TKc"/>
    <property type="match status" value="1"/>
</dbReference>
<feature type="transmembrane region" description="Helical" evidence="3">
    <location>
        <begin position="326"/>
        <end position="347"/>
    </location>
</feature>
<feature type="domain" description="Protein kinase" evidence="4">
    <location>
        <begin position="12"/>
        <end position="281"/>
    </location>
</feature>
<dbReference type="CDD" id="cd14014">
    <property type="entry name" value="STKc_PknB_like"/>
    <property type="match status" value="1"/>
</dbReference>
<dbReference type="SUPFAM" id="SSF56112">
    <property type="entry name" value="Protein kinase-like (PK-like)"/>
    <property type="match status" value="1"/>
</dbReference>
<keyword evidence="2" id="KW-0067">ATP-binding</keyword>
<evidence type="ECO:0000313" key="6">
    <source>
        <dbReference type="Proteomes" id="UP000018348"/>
    </source>
</evidence>
<dbReference type="PROSITE" id="PS00108">
    <property type="entry name" value="PROTEIN_KINASE_ST"/>
    <property type="match status" value="1"/>
</dbReference>
<dbReference type="Proteomes" id="UP000018348">
    <property type="component" value="Unassembled WGS sequence"/>
</dbReference>
<proteinExistence type="predicted"/>
<evidence type="ECO:0000259" key="4">
    <source>
        <dbReference type="PROSITE" id="PS50011"/>
    </source>
</evidence>
<dbReference type="GO" id="GO:0005524">
    <property type="term" value="F:ATP binding"/>
    <property type="evidence" value="ECO:0007669"/>
    <property type="project" value="UniProtKB-KW"/>
</dbReference>
<evidence type="ECO:0000256" key="1">
    <source>
        <dbReference type="ARBA" id="ARBA00022741"/>
    </source>
</evidence>
<keyword evidence="3" id="KW-1133">Transmembrane helix</keyword>
<evidence type="ECO:0000256" key="3">
    <source>
        <dbReference type="SAM" id="Phobius"/>
    </source>
</evidence>
<keyword evidence="5" id="KW-0808">Transferase</keyword>
<dbReference type="PANTHER" id="PTHR24363:SF7">
    <property type="entry name" value="SERINE_THREONINE-PROTEIN KINASE-LIKE PROTEIN E"/>
    <property type="match status" value="1"/>
</dbReference>
<keyword evidence="1" id="KW-0547">Nucleotide-binding</keyword>
<evidence type="ECO:0000256" key="2">
    <source>
        <dbReference type="ARBA" id="ARBA00022840"/>
    </source>
</evidence>
<evidence type="ECO:0000313" key="5">
    <source>
        <dbReference type="EMBL" id="CCQ51362.1"/>
    </source>
</evidence>
<keyword evidence="3" id="KW-0472">Membrane</keyword>
<reference evidence="5 6" key="2">
    <citation type="submission" date="2013-09" db="EMBL/GenBank/DDBJ databases">
        <title>Whole genome comparison of six Crocosphaera watsonii strains with differing phenotypes.</title>
        <authorList>
            <person name="Bench S.R."/>
            <person name="Heller P."/>
            <person name="Frank I."/>
            <person name="Arciniega M."/>
            <person name="Shilova I.N."/>
            <person name="Zehr J.P."/>
        </authorList>
    </citation>
    <scope>NUCLEOTIDE SEQUENCE [LARGE SCALE GENOMIC DNA]</scope>
    <source>
        <strain evidence="5 6">WH 8502</strain>
    </source>
</reference>
<comment type="caution">
    <text evidence="5">The sequence shown here is derived from an EMBL/GenBank/DDBJ whole genome shotgun (WGS) entry which is preliminary data.</text>
</comment>
<dbReference type="PANTHER" id="PTHR24363">
    <property type="entry name" value="SERINE/THREONINE PROTEIN KINASE"/>
    <property type="match status" value="1"/>
</dbReference>
<reference evidence="5 6" key="1">
    <citation type="submission" date="2013-01" db="EMBL/GenBank/DDBJ databases">
        <authorList>
            <person name="Bench S."/>
        </authorList>
    </citation>
    <scope>NUCLEOTIDE SEQUENCE [LARGE SCALE GENOMIC DNA]</scope>
    <source>
        <strain evidence="5 6">WH 8502</strain>
    </source>
</reference>
<dbReference type="EMBL" id="CAQK01000461">
    <property type="protein sequence ID" value="CCQ51362.1"/>
    <property type="molecule type" value="Genomic_DNA"/>
</dbReference>
<dbReference type="InterPro" id="IPR011009">
    <property type="entry name" value="Kinase-like_dom_sf"/>
</dbReference>
<dbReference type="GO" id="GO:0004674">
    <property type="term" value="F:protein serine/threonine kinase activity"/>
    <property type="evidence" value="ECO:0007669"/>
    <property type="project" value="TreeGrafter"/>
</dbReference>
<accession>T2IEY4</accession>
<feature type="transmembrane region" description="Helical" evidence="3">
    <location>
        <begin position="353"/>
        <end position="384"/>
    </location>
</feature>
<gene>
    <name evidence="5" type="ORF">CWATWH8502_101</name>
</gene>
<dbReference type="InterPro" id="IPR000719">
    <property type="entry name" value="Prot_kinase_dom"/>
</dbReference>
<dbReference type="RefSeq" id="WP_021830692.1">
    <property type="nucleotide sequence ID" value="NZ_CAQK01000461.1"/>
</dbReference>
<dbReference type="PROSITE" id="PS50011">
    <property type="entry name" value="PROTEIN_KINASE_DOM"/>
    <property type="match status" value="1"/>
</dbReference>
<sequence length="590" mass="68913">MLQPQQIFCDRYQLTQCLANNAGRQTWLATDLISSQNTSVIVKLLAFHPEMHWDDYKLFEREGDVLKQLNHPKIPSYHDYFTIEKKAEESLCWFGLVQEYIPGKTLQQFLEEGKHFTEEQVNNIAIQILEILQYLHEFSPPILHRDIKPSNLIFTEDEQIFLVDFGAVQNAAAIEGVTFTVVGTTGYAPLEQLWGKAVPASDLYALGATLIHLLTGVSPVNLPQDNLRIQFSDRLSIDAFFIKWINRLIDPDLNSRFQSAEKALISLNTKRLPKDSLNPVVLPFESKIQIQESSHQAILSIPGKLLNFSFNAKNLIPKIATLVLDLLKISGIILVTVITVSLVLFFLNMFQVFSYFIITVTAIFHFLFVTHIILSPGLLIIYNFQKRYRKIRYLSRKLYRKFKKTYLPQIAMIFFLMILRSFLSISIFIGIYLFCSYLVLILFKLELKLINKLLERIQQVFNRIFSHPIFSRLINNLSSLFLIKVGRFTHYNINIYSDYKLVRLTKSFTKFSRTKSYHISQLQFFYIDKFNNLIIQEKKSKRKEKYYLFLSHQEKLWVSHYLNNRLETINNSIAQKYTIETFQDSNAVEI</sequence>
<feature type="transmembrane region" description="Helical" evidence="3">
    <location>
        <begin position="429"/>
        <end position="447"/>
    </location>
</feature>
<dbReference type="AlphaFoldDB" id="T2IEY4"/>
<name>T2IEY4_CROWT</name>
<protein>
    <submittedName>
        <fullName evidence="5">Protein kinase</fullName>
    </submittedName>
</protein>